<dbReference type="Proteomes" id="UP001375539">
    <property type="component" value="Unassembled WGS sequence"/>
</dbReference>
<gene>
    <name evidence="1" type="ORF">WKI58_19765</name>
</gene>
<name>A0ACC6QKB0_9ACTN</name>
<keyword evidence="2" id="KW-1185">Reference proteome</keyword>
<reference evidence="1" key="1">
    <citation type="submission" date="2024-03" db="EMBL/GenBank/DDBJ databases">
        <title>Novel Streptomyces species of biotechnological and ecological value are a feature of Machair soil.</title>
        <authorList>
            <person name="Prole J.R."/>
            <person name="Goodfellow M."/>
            <person name="Allenby N."/>
            <person name="Ward A.C."/>
        </authorList>
    </citation>
    <scope>NUCLEOTIDE SEQUENCE</scope>
    <source>
        <strain evidence="1">MS1.AVA.4</strain>
    </source>
</reference>
<evidence type="ECO:0000313" key="2">
    <source>
        <dbReference type="Proteomes" id="UP001375539"/>
    </source>
</evidence>
<dbReference type="EMBL" id="JBBKAI010000002">
    <property type="protein sequence ID" value="MEJ8658726.1"/>
    <property type="molecule type" value="Genomic_DNA"/>
</dbReference>
<keyword evidence="1" id="KW-0418">Kinase</keyword>
<accession>A0ACC6QKB0</accession>
<organism evidence="1 2">
    <name type="scientific">Streptomyces pratisoli</name>
    <dbReference type="NCBI Taxonomy" id="3139917"/>
    <lineage>
        <taxon>Bacteria</taxon>
        <taxon>Bacillati</taxon>
        <taxon>Actinomycetota</taxon>
        <taxon>Actinomycetes</taxon>
        <taxon>Kitasatosporales</taxon>
        <taxon>Streptomycetaceae</taxon>
        <taxon>Streptomyces</taxon>
    </lineage>
</organism>
<proteinExistence type="predicted"/>
<dbReference type="EC" id="2.7.11.1" evidence="1"/>
<sequence>MDPLTPEDPDRIGPFRLLGRLGTGGMGRVYLARSEGGRTVAVKVVHPQLAAEQEFRLRFAREVAALERVGGTGTAPVIGSDTAGDPPWVAVAYVPGPALKTVVDEEGPLPPDSVRTLAAGLGQALEHIHAAGLVHRDLKPSNILLAVEGPRIIDFGIARAVDTVTDGGLTSTGAVVGSPGFMSPEQVRGEKVTAASDIFCIGAVLAYAATGRQPFGASDSGVHAIMFRIAHDEPDLEGLPDELGPLVRACLDKDPALRPSAARLAQAAPVSGGAWLPPELLARLGEQAARLLDAETPTQGLRAQDTAGAPGAPAPGTQVDGPPRWRRWRTVLAAGCAVAVLAGGGALAATFWPDRSPESYEEPPGGATGSGKTGKTPGPTTAGDVPDVFVGAWEGVLKGSDDSPKSTSRIEISQGRKGSKTGVYVQVTGERLCMGRSVLVSADDDAIVFGESDVTTSVPAGECLPAAHQTLTMRSQDVMEWTSGAVTATFRRARTGPQIVPAAFVGTWKQHFDELAGGDQNELFDNTVTITQGPVGAPLVRFQDSYPKMDETTGEPLEGTVNCASTAILGGVGNLLVIGPRVPDPRASDADCAPDGAAQSLRIDRFKGKERLLMYGMGLDGEPGEYFRR</sequence>
<evidence type="ECO:0000313" key="1">
    <source>
        <dbReference type="EMBL" id="MEJ8658726.1"/>
    </source>
</evidence>
<comment type="caution">
    <text evidence="1">The sequence shown here is derived from an EMBL/GenBank/DDBJ whole genome shotgun (WGS) entry which is preliminary data.</text>
</comment>
<protein>
    <submittedName>
        <fullName evidence="1">Serine/threonine-protein kinase</fullName>
        <ecNumber evidence="1">2.7.11.1</ecNumber>
    </submittedName>
</protein>
<keyword evidence="1" id="KW-0808">Transferase</keyword>